<comment type="caution">
    <text evidence="2">The sequence shown here is derived from an EMBL/GenBank/DDBJ whole genome shotgun (WGS) entry which is preliminary data.</text>
</comment>
<organism evidence="2">
    <name type="scientific">Tanacetum cinerariifolium</name>
    <name type="common">Dalmatian daisy</name>
    <name type="synonym">Chrysanthemum cinerariifolium</name>
    <dbReference type="NCBI Taxonomy" id="118510"/>
    <lineage>
        <taxon>Eukaryota</taxon>
        <taxon>Viridiplantae</taxon>
        <taxon>Streptophyta</taxon>
        <taxon>Embryophyta</taxon>
        <taxon>Tracheophyta</taxon>
        <taxon>Spermatophyta</taxon>
        <taxon>Magnoliopsida</taxon>
        <taxon>eudicotyledons</taxon>
        <taxon>Gunneridae</taxon>
        <taxon>Pentapetalae</taxon>
        <taxon>asterids</taxon>
        <taxon>campanulids</taxon>
        <taxon>Asterales</taxon>
        <taxon>Asteraceae</taxon>
        <taxon>Asteroideae</taxon>
        <taxon>Anthemideae</taxon>
        <taxon>Anthemidinae</taxon>
        <taxon>Tanacetum</taxon>
    </lineage>
</organism>
<proteinExistence type="predicted"/>
<keyword evidence="1" id="KW-0175">Coiled coil</keyword>
<name>A0A6L2KJK1_TANCI</name>
<dbReference type="EMBL" id="BKCJ010002593">
    <property type="protein sequence ID" value="GEU49638.1"/>
    <property type="molecule type" value="Genomic_DNA"/>
</dbReference>
<accession>A0A6L2KJK1</accession>
<reference evidence="2" key="1">
    <citation type="journal article" date="2019" name="Sci. Rep.">
        <title>Draft genome of Tanacetum cinerariifolium, the natural source of mosquito coil.</title>
        <authorList>
            <person name="Yamashiro T."/>
            <person name="Shiraishi A."/>
            <person name="Satake H."/>
            <person name="Nakayama K."/>
        </authorList>
    </citation>
    <scope>NUCLEOTIDE SEQUENCE</scope>
</reference>
<evidence type="ECO:0000313" key="2">
    <source>
        <dbReference type="EMBL" id="GEU49638.1"/>
    </source>
</evidence>
<dbReference type="AlphaFoldDB" id="A0A6L2KJK1"/>
<sequence>MPYKNDKINKKKNNEHNLDDVDLDAFDLKNRIKNLKEDFSRMLKAKKAKEAEDAKLKVSKVCFLLYWVKLFTYRVKLDKYNILYILMLAEVVQVSSDEDDSSDEGLSGDKHVVVFNDVKYPLTDAEIRMFKERPTPSKALTRQLASTSTRFIIPSTRSRAPTTSASTSSIAPILPLLLLKLPQDPELLLLPLLMHKLLLLQLKEVIRK</sequence>
<gene>
    <name evidence="2" type="ORF">Tci_021616</name>
</gene>
<evidence type="ECO:0000256" key="1">
    <source>
        <dbReference type="SAM" id="Coils"/>
    </source>
</evidence>
<protein>
    <submittedName>
        <fullName evidence="2">Uncharacterized protein</fullName>
    </submittedName>
</protein>
<feature type="coiled-coil region" evidence="1">
    <location>
        <begin position="18"/>
        <end position="52"/>
    </location>
</feature>